<proteinExistence type="predicted"/>
<name>A0AAW7NJI4_BACCE</name>
<accession>A0AAW7NJI4</accession>
<dbReference type="Proteomes" id="UP001175137">
    <property type="component" value="Unassembled WGS sequence"/>
</dbReference>
<gene>
    <name evidence="1" type="ORF">QYM23_17645</name>
</gene>
<evidence type="ECO:0000313" key="2">
    <source>
        <dbReference type="Proteomes" id="UP001175137"/>
    </source>
</evidence>
<evidence type="ECO:0008006" key="3">
    <source>
        <dbReference type="Google" id="ProtNLM"/>
    </source>
</evidence>
<dbReference type="AlphaFoldDB" id="A0AAW7NJI4"/>
<protein>
    <recommendedName>
        <fullName evidence="3">Phage protein</fullName>
    </recommendedName>
</protein>
<reference evidence="1" key="1">
    <citation type="submission" date="2023-07" db="EMBL/GenBank/DDBJ databases">
        <title>Complete genome sequence of Bacillus cereus SRCM126073 isolated from soil.</title>
        <authorList>
            <person name="Yang H.-G."/>
            <person name="Ryu M.-S."/>
            <person name="Ha G.-S."/>
            <person name="Yang H.-J."/>
            <person name="Jeong D.-Y."/>
        </authorList>
    </citation>
    <scope>NUCLEOTIDE SEQUENCE</scope>
    <source>
        <strain evidence="1">SRCM126073</strain>
    </source>
</reference>
<comment type="caution">
    <text evidence="1">The sequence shown here is derived from an EMBL/GenBank/DDBJ whole genome shotgun (WGS) entry which is preliminary data.</text>
</comment>
<organism evidence="1 2">
    <name type="scientific">Bacillus cereus</name>
    <dbReference type="NCBI Taxonomy" id="1396"/>
    <lineage>
        <taxon>Bacteria</taxon>
        <taxon>Bacillati</taxon>
        <taxon>Bacillota</taxon>
        <taxon>Bacilli</taxon>
        <taxon>Bacillales</taxon>
        <taxon>Bacillaceae</taxon>
        <taxon>Bacillus</taxon>
        <taxon>Bacillus cereus group</taxon>
    </lineage>
</organism>
<evidence type="ECO:0000313" key="1">
    <source>
        <dbReference type="EMBL" id="MDN4874643.1"/>
    </source>
</evidence>
<sequence length="59" mass="6930">MKNWHINFRVNKNDASSEFKTVKVNAPTGKEALDMFNAWAKFMQYDPFVTVFRCEGKIK</sequence>
<dbReference type="RefSeq" id="WP_061660403.1">
    <property type="nucleotide sequence ID" value="NZ_CP023727.1"/>
</dbReference>
<dbReference type="EMBL" id="JAUIQW010000001">
    <property type="protein sequence ID" value="MDN4874643.1"/>
    <property type="molecule type" value="Genomic_DNA"/>
</dbReference>